<keyword evidence="3" id="KW-1185">Reference proteome</keyword>
<dbReference type="EMBL" id="BOMY01000021">
    <property type="protein sequence ID" value="GIF20236.1"/>
    <property type="molecule type" value="Genomic_DNA"/>
</dbReference>
<comment type="caution">
    <text evidence="2">The sequence shown here is derived from an EMBL/GenBank/DDBJ whole genome shotgun (WGS) entry which is preliminary data.</text>
</comment>
<sequence length="258" mass="28082">MKLDRAVQELKSLKDAAAGPEVQRDGAVHDAWKAKAAAVMRQALGDESPTLQQFNKIGYHIGIYSGALGEAERDRQYFAQQVQRAAALIEAAIFEAELASDDGPPTPEAERPKTIFLVHGHDAARYDVARFVERITGMSPVILAEQASRGKTLVEKFEEHAADATYAIVLLTPDDVGRVKGAGSAADQPRARQNVVFELGFFFGKLGRDRVAVINSGVEKPSDVHGLNYIDYPGGKWQLELAKELHAAGISVDMARLF</sequence>
<evidence type="ECO:0000313" key="2">
    <source>
        <dbReference type="EMBL" id="GIF20236.1"/>
    </source>
</evidence>
<dbReference type="GO" id="GO:0050135">
    <property type="term" value="F:NADP+ nucleosidase activity"/>
    <property type="evidence" value="ECO:0007669"/>
    <property type="project" value="InterPro"/>
</dbReference>
<dbReference type="Pfam" id="PF10137">
    <property type="entry name" value="CAP12-PCTIR_TIR"/>
    <property type="match status" value="1"/>
</dbReference>
<feature type="domain" description="CD-NTase-associated protein 12/Pycsar effector protein TIR" evidence="1">
    <location>
        <begin position="115"/>
        <end position="232"/>
    </location>
</feature>
<gene>
    <name evidence="2" type="ORF">Ate02nite_29660</name>
</gene>
<dbReference type="InterPro" id="IPR019302">
    <property type="entry name" value="CAP12/PCTIR_TIR_dom"/>
</dbReference>
<dbReference type="RefSeq" id="WP_203805687.1">
    <property type="nucleotide sequence ID" value="NZ_BOMY01000021.1"/>
</dbReference>
<organism evidence="2 3">
    <name type="scientific">Paractinoplanes tereljensis</name>
    <dbReference type="NCBI Taxonomy" id="571912"/>
    <lineage>
        <taxon>Bacteria</taxon>
        <taxon>Bacillati</taxon>
        <taxon>Actinomycetota</taxon>
        <taxon>Actinomycetes</taxon>
        <taxon>Micromonosporales</taxon>
        <taxon>Micromonosporaceae</taxon>
        <taxon>Paractinoplanes</taxon>
    </lineage>
</organism>
<evidence type="ECO:0000259" key="1">
    <source>
        <dbReference type="Pfam" id="PF10137"/>
    </source>
</evidence>
<evidence type="ECO:0000313" key="3">
    <source>
        <dbReference type="Proteomes" id="UP000623608"/>
    </source>
</evidence>
<dbReference type="Proteomes" id="UP000623608">
    <property type="component" value="Unassembled WGS sequence"/>
</dbReference>
<accession>A0A919NK50</accession>
<protein>
    <recommendedName>
        <fullName evidence="1">CD-NTase-associated protein 12/Pycsar effector protein TIR domain-containing protein</fullName>
    </recommendedName>
</protein>
<proteinExistence type="predicted"/>
<dbReference type="AlphaFoldDB" id="A0A919NK50"/>
<reference evidence="2" key="1">
    <citation type="submission" date="2021-01" db="EMBL/GenBank/DDBJ databases">
        <title>Whole genome shotgun sequence of Actinoplanes tereljensis NBRC 105297.</title>
        <authorList>
            <person name="Komaki H."/>
            <person name="Tamura T."/>
        </authorList>
    </citation>
    <scope>NUCLEOTIDE SEQUENCE</scope>
    <source>
        <strain evidence="2">NBRC 105297</strain>
    </source>
</reference>
<name>A0A919NK50_9ACTN</name>